<evidence type="ECO:0008006" key="3">
    <source>
        <dbReference type="Google" id="ProtNLM"/>
    </source>
</evidence>
<dbReference type="Proteomes" id="UP000697998">
    <property type="component" value="Unassembled WGS sequence"/>
</dbReference>
<organism evidence="1 2">
    <name type="scientific">Candidatus Accumulibacter proximus</name>
    <dbReference type="NCBI Taxonomy" id="2954385"/>
    <lineage>
        <taxon>Bacteria</taxon>
        <taxon>Pseudomonadati</taxon>
        <taxon>Pseudomonadota</taxon>
        <taxon>Betaproteobacteria</taxon>
        <taxon>Candidatus Accumulibacter</taxon>
    </lineage>
</organism>
<dbReference type="EMBL" id="JADJMH010000034">
    <property type="protein sequence ID" value="MBK7677296.1"/>
    <property type="molecule type" value="Genomic_DNA"/>
</dbReference>
<gene>
    <name evidence="1" type="ORF">IPJ27_22460</name>
</gene>
<proteinExistence type="predicted"/>
<dbReference type="AlphaFoldDB" id="A0A935Q4A0"/>
<name>A0A935Q4A0_9PROT</name>
<evidence type="ECO:0000313" key="1">
    <source>
        <dbReference type="EMBL" id="MBK7677296.1"/>
    </source>
</evidence>
<reference evidence="1 2" key="1">
    <citation type="submission" date="2020-10" db="EMBL/GenBank/DDBJ databases">
        <title>Connecting structure to function with the recovery of over 1000 high-quality activated sludge metagenome-assembled genomes encoding full-length rRNA genes using long-read sequencing.</title>
        <authorList>
            <person name="Singleton C.M."/>
            <person name="Petriglieri F."/>
            <person name="Kristensen J.M."/>
            <person name="Kirkegaard R.H."/>
            <person name="Michaelsen T.Y."/>
            <person name="Andersen M.H."/>
            <person name="Karst S.M."/>
            <person name="Dueholm M.S."/>
            <person name="Nielsen P.H."/>
            <person name="Albertsen M."/>
        </authorList>
    </citation>
    <scope>NUCLEOTIDE SEQUENCE [LARGE SCALE GENOMIC DNA]</scope>
    <source>
        <strain evidence="1">EsbW_18-Q3-R4-48_BATAC.285</strain>
    </source>
</reference>
<sequence>MITDLLSGFSREPAECLVRINDTPIESLYPLLAEVTVETGRNAPDSATLTFETRRDERGEWMVQDATGLFDNTPLMREWNRISIVAAFGNHEEEVLRGFIRQIRAEYPEDAGAAKLVVECQDESLQLDREHRRRSWGSEQLPSSDLQILGETLGNYSGLTPDPMNGSGQARIVGLNQDGTDIALLQARAEENGYELYFRRGMVYFGPPRVGLPLPQPTLTIYAGKAGNCISINVTADAHQPDAVAFDLAAESGDGSSEVIVEPDLPVLGTERAGNPEAGLPAFVWRMSGDAGTSEAVLRAKALHKANEADLHKIQAEGELDGTLYGHVLLAGLPVGVDGVGSRLAGLYYVDGVTHTFNASGYRQRFRLLRNAWGDNLDSLPGAGPLAAVMGGVDLSFGVGLGL</sequence>
<protein>
    <recommendedName>
        <fullName evidence="3">Phage late control D family protein</fullName>
    </recommendedName>
</protein>
<comment type="caution">
    <text evidence="1">The sequence shown here is derived from an EMBL/GenBank/DDBJ whole genome shotgun (WGS) entry which is preliminary data.</text>
</comment>
<evidence type="ECO:0000313" key="2">
    <source>
        <dbReference type="Proteomes" id="UP000697998"/>
    </source>
</evidence>
<accession>A0A935Q4A0</accession>